<accession>A0A8I5NA15</accession>
<reference evidence="1" key="3">
    <citation type="submission" date="2025-09" db="UniProtKB">
        <authorList>
            <consortium name="Ensembl"/>
        </authorList>
    </citation>
    <scope>IDENTIFICATION</scope>
</reference>
<reference evidence="1 2" key="1">
    <citation type="submission" date="2012-03" db="EMBL/GenBank/DDBJ databases">
        <title>Whole Genome Assembly of Papio anubis.</title>
        <authorList>
            <person name="Liu Y.L."/>
            <person name="Abraham K.A."/>
            <person name="Akbar H.A."/>
            <person name="Ali S.A."/>
            <person name="Anosike U.A."/>
            <person name="Aqrawi P.A."/>
            <person name="Arias F.A."/>
            <person name="Attaway T.A."/>
            <person name="Awwad R.A."/>
            <person name="Babu C.B."/>
            <person name="Bandaranaike D.B."/>
            <person name="Battles P.B."/>
            <person name="Bell A.B."/>
            <person name="Beltran B.B."/>
            <person name="Berhane-Mersha D.B."/>
            <person name="Bess C.B."/>
            <person name="Bickham C.B."/>
            <person name="Bolden T.B."/>
            <person name="Carter K.C."/>
            <person name="Chau D.C."/>
            <person name="Chavez A.C."/>
            <person name="Clerc-Blankenburg K.C."/>
            <person name="Coyle M.C."/>
            <person name="Dao M.D."/>
            <person name="Davila M.L.D."/>
            <person name="Davy-Carroll L.D."/>
            <person name="Denson S.D."/>
            <person name="Dinh H.D."/>
            <person name="Fernandez S.F."/>
            <person name="Fernando P.F."/>
            <person name="Forbes L.F."/>
            <person name="Francis C.F."/>
            <person name="Francisco L.F."/>
            <person name="Fu Q.F."/>
            <person name="Garcia-Iii R.G."/>
            <person name="Garrett T.G."/>
            <person name="Gross S.G."/>
            <person name="Gubbala S.G."/>
            <person name="Hirani K.H."/>
            <person name="Hogues M.H."/>
            <person name="Hollins B.H."/>
            <person name="Jackson L.J."/>
            <person name="Javaid M.J."/>
            <person name="Jhangiani S.J."/>
            <person name="Johnson A.J."/>
            <person name="Johnson B.J."/>
            <person name="Jones J.J."/>
            <person name="Joshi V.J."/>
            <person name="Kalu J.K."/>
            <person name="Khan N.K."/>
            <person name="Korchina V.K."/>
            <person name="Kovar C.K."/>
            <person name="Lago L.L."/>
            <person name="Lara F.L."/>
            <person name="Le T.-K.L."/>
            <person name="Lee S.L."/>
            <person name="Legall-Iii F.L."/>
            <person name="Lemon S.L."/>
            <person name="Liu J.L."/>
            <person name="Liu Y.-S.L."/>
            <person name="Liyanage D.L."/>
            <person name="Lopez J.L."/>
            <person name="Lorensuhewa L.L."/>
            <person name="Mata R.M."/>
            <person name="Mathew T.M."/>
            <person name="Mercado C.M."/>
            <person name="Mercado I.M."/>
            <person name="Morales K.M."/>
            <person name="Morgan M.M."/>
            <person name="Munidasa M.M."/>
            <person name="Ngo D.N."/>
            <person name="Nguyen L.N."/>
            <person name="Nguyen T.N."/>
            <person name="Nguyen N.N."/>
            <person name="Obregon M.O."/>
            <person name="Okwuonu G.O."/>
            <person name="Ongeri F.O."/>
            <person name="Onwere C.O."/>
            <person name="Osifeso I.O."/>
            <person name="Parra A.P."/>
            <person name="Patil S.P."/>
            <person name="Perez A.P."/>
            <person name="Perez Y.P."/>
            <person name="Pham C.P."/>
            <person name="Pu L.-L.P."/>
            <person name="Puazo M.P."/>
            <person name="Quiroz J.Q."/>
            <person name="Rouhana J.R."/>
            <person name="Ruiz M.R."/>
            <person name="Ruiz S.-J.R."/>
            <person name="Saada N.S."/>
            <person name="Santibanez J.S."/>
            <person name="Scheel M.S."/>
            <person name="Schneider B.S."/>
            <person name="Simmons D.S."/>
            <person name="Sisson I.S."/>
            <person name="Tang L.-Y.T."/>
            <person name="Thornton R.T."/>
            <person name="Tisius J.T."/>
            <person name="Toledanes G.T."/>
            <person name="Trejos Z.T."/>
            <person name="Usmani K.U."/>
            <person name="Varghese R.V."/>
            <person name="Vattathil S.V."/>
            <person name="Vee V.V."/>
            <person name="Walker D.W."/>
            <person name="Weissenberger G.W."/>
            <person name="White C.W."/>
            <person name="Williams A.W."/>
            <person name="Woodworth J.W."/>
            <person name="Wright R.W."/>
            <person name="Zhu Y.Z."/>
            <person name="Han Y.H."/>
            <person name="Newsham I.N."/>
            <person name="Nazareth L.N."/>
            <person name="Worley K.W."/>
            <person name="Muzny D.M."/>
            <person name="Rogers J.R."/>
            <person name="Gibbs R.G."/>
        </authorList>
    </citation>
    <scope>NUCLEOTIDE SEQUENCE [LARGE SCALE GENOMIC DNA]</scope>
</reference>
<protein>
    <submittedName>
        <fullName evidence="1">Uncharacterized protein</fullName>
    </submittedName>
</protein>
<dbReference type="Ensembl" id="ENSPANT00000078787.1">
    <property type="protein sequence ID" value="ENSPANP00000056849.1"/>
    <property type="gene ID" value="ENSPANG00000040020.1"/>
</dbReference>
<dbReference type="Proteomes" id="UP000028761">
    <property type="component" value="Chromosome 9"/>
</dbReference>
<evidence type="ECO:0000313" key="2">
    <source>
        <dbReference type="Proteomes" id="UP000028761"/>
    </source>
</evidence>
<evidence type="ECO:0000313" key="1">
    <source>
        <dbReference type="Ensembl" id="ENSPANP00000056849.1"/>
    </source>
</evidence>
<dbReference type="PRINTS" id="PR02045">
    <property type="entry name" value="F138DOMAIN"/>
</dbReference>
<proteinExistence type="predicted"/>
<dbReference type="PANTHER" id="PTHR12138">
    <property type="entry name" value="PRIMATE-EXPANDED PROTEIN FAMILY"/>
    <property type="match status" value="1"/>
</dbReference>
<dbReference type="PANTHER" id="PTHR12138:SF152">
    <property type="entry name" value="C2H2-TYPE DOMAIN-CONTAINING PROTEIN"/>
    <property type="match status" value="1"/>
</dbReference>
<name>A0A8I5NA15_PAPAN</name>
<dbReference type="GeneTree" id="ENSGT01150000286943"/>
<organism evidence="1 2">
    <name type="scientific">Papio anubis</name>
    <name type="common">Olive baboon</name>
    <dbReference type="NCBI Taxonomy" id="9555"/>
    <lineage>
        <taxon>Eukaryota</taxon>
        <taxon>Metazoa</taxon>
        <taxon>Chordata</taxon>
        <taxon>Craniata</taxon>
        <taxon>Vertebrata</taxon>
        <taxon>Euteleostomi</taxon>
        <taxon>Mammalia</taxon>
        <taxon>Eutheria</taxon>
        <taxon>Euarchontoglires</taxon>
        <taxon>Primates</taxon>
        <taxon>Haplorrhini</taxon>
        <taxon>Catarrhini</taxon>
        <taxon>Cercopithecidae</taxon>
        <taxon>Cercopithecinae</taxon>
        <taxon>Papio</taxon>
    </lineage>
</organism>
<reference evidence="1" key="2">
    <citation type="submission" date="2025-08" db="UniProtKB">
        <authorList>
            <consortium name="Ensembl"/>
        </authorList>
    </citation>
    <scope>IDENTIFICATION</scope>
</reference>
<dbReference type="AlphaFoldDB" id="A0A8I5NA15"/>
<keyword evidence="2" id="KW-1185">Reference proteome</keyword>
<sequence>VTLGQNPWQHEWYQRWKLALSPRLECSGEISAHGNLHLLGSSDSPASASQVAGITGTHHQAWLIFVLSVETEFHHVGQAGLELLTSSDLLALTFQSAEITGVIVFNCITSFFSLSLLRWSLVLSPGWSAGA</sequence>